<gene>
    <name evidence="1" type="ordered locus">COB47_2251</name>
</gene>
<sequence length="514" mass="61713">MSSFTYVWHFDTGKNLDEIFRDNKKFFKEQIDNSISHVREMLKNTKSTFLDYSLIENLERHEKDFLERYTLEILSSESHTQWVDSQIAKIQDIIRKTKEYIILVKTELTDNLDIQTLKTFLNALPEGVQETGKKIQKIIELFENLEKEFKSPAANRETIELYLNMFPEDLRNIKFYRTMQHYAKILYDIEKCTFDTPSTIEKLNKYLQEIPSEYYGIVRKIKQKLLEQKTIKIKEQVERERITEKEISEVIEKQRILEKIEAVFDKLKTINPELAEEKRQLVIEATETDDIQRIRLILEDLKMNYINTRRLYIQTEVLKNDLKVFETLAEETGMLTEFNKLMKMSILNKEEVDNFIKNLLNKKRQIMAQERRRASLEKFINKVMELGYSVVKDDLMEELSMGKIVEIKTPFGEDYMLRLKYEDDGLKIMFVRYVEDEKNLSEYEKHKDIAIAKKWCSDYDKIKQLLSQEGIMIEDKIRIEPETRFYYITKEKTKTTKKQQDIKKIDMHQRQRSV</sequence>
<dbReference type="KEGG" id="cob:COB47_2251"/>
<dbReference type="Proteomes" id="UP000000347">
    <property type="component" value="Chromosome"/>
</dbReference>
<protein>
    <submittedName>
        <fullName evidence="1">Uncharacterized protein</fullName>
    </submittedName>
</protein>
<dbReference type="EMBL" id="CP002164">
    <property type="protein sequence ID" value="ADL43493.1"/>
    <property type="molecule type" value="Genomic_DNA"/>
</dbReference>
<name>D9THL8_CALOO</name>
<dbReference type="STRING" id="608506.COB47_2251"/>
<dbReference type="OrthoDB" id="2019903at2"/>
<dbReference type="AlphaFoldDB" id="D9THL8"/>
<organism evidence="1 2">
    <name type="scientific">Caldicellulosiruptor obsidiansis (strain ATCC BAA-2073 / JCM 16842 / OB47)</name>
    <dbReference type="NCBI Taxonomy" id="608506"/>
    <lineage>
        <taxon>Bacteria</taxon>
        <taxon>Bacillati</taxon>
        <taxon>Bacillota</taxon>
        <taxon>Bacillota incertae sedis</taxon>
        <taxon>Caldicellulosiruptorales</taxon>
        <taxon>Caldicellulosiruptoraceae</taxon>
        <taxon>Caldicellulosiruptor</taxon>
    </lineage>
</organism>
<accession>D9THL8</accession>
<reference evidence="1 2" key="1">
    <citation type="journal article" date="2010" name="J. Bacteriol.">
        <title>Complete genome sequence of the cellulolytic thermophile Caldicellulosiruptor obsidiansis OB47T.</title>
        <authorList>
            <person name="Elkins J.G."/>
            <person name="Lochner A."/>
            <person name="Hamilton-Brehm S.D."/>
            <person name="Davenport K.W."/>
            <person name="Podar M."/>
            <person name="Brown S.D."/>
            <person name="Land M.L."/>
            <person name="Hauser L.J."/>
            <person name="Klingeman D.M."/>
            <person name="Raman B."/>
            <person name="Goodwin L.A."/>
            <person name="Tapia R."/>
            <person name="Meincke L.J."/>
            <person name="Detter J.C."/>
            <person name="Bruce D.C."/>
            <person name="Han C.S."/>
            <person name="Palumbo A.V."/>
            <person name="Cottingham R.W."/>
            <person name="Keller M."/>
            <person name="Graham D.E."/>
        </authorList>
    </citation>
    <scope>NUCLEOTIDE SEQUENCE [LARGE SCALE GENOMIC DNA]</scope>
    <source>
        <strain evidence="2">ATCC BAA-2073 / strain OB47</strain>
    </source>
</reference>
<evidence type="ECO:0000313" key="1">
    <source>
        <dbReference type="EMBL" id="ADL43493.1"/>
    </source>
</evidence>
<proteinExistence type="predicted"/>
<keyword evidence="2" id="KW-1185">Reference proteome</keyword>
<evidence type="ECO:0000313" key="2">
    <source>
        <dbReference type="Proteomes" id="UP000000347"/>
    </source>
</evidence>
<dbReference type="HOGENOM" id="CLU_529644_0_0_9"/>